<keyword evidence="4 11" id="KW-0028">Amino-acid biosynthesis</keyword>
<feature type="binding site" evidence="11">
    <location>
        <position position="327"/>
    </location>
    <ligand>
        <name>FMN</name>
        <dbReference type="ChEBI" id="CHEBI:58210"/>
    </ligand>
</feature>
<dbReference type="NCBIfam" id="NF003793">
    <property type="entry name" value="PRK05382.1"/>
    <property type="match status" value="1"/>
</dbReference>
<evidence type="ECO:0000256" key="8">
    <source>
        <dbReference type="ARBA" id="ARBA00022857"/>
    </source>
</evidence>
<keyword evidence="10 11" id="KW-0456">Lyase</keyword>
<dbReference type="PROSITE" id="PS00787">
    <property type="entry name" value="CHORISMATE_SYNTHASE_1"/>
    <property type="match status" value="1"/>
</dbReference>
<comment type="caution">
    <text evidence="13">The sequence shown here is derived from an EMBL/GenBank/DDBJ whole genome shotgun (WGS) entry which is preliminary data.</text>
</comment>
<protein>
    <recommendedName>
        <fullName evidence="3 11">Chorismate synthase</fullName>
        <shortName evidence="11">CS</shortName>
        <ecNumber evidence="3 11">4.2.3.5</ecNumber>
    </recommendedName>
    <alternativeName>
        <fullName evidence="11">5-enolpyruvylshikimate-3-phosphate phospholyase</fullName>
    </alternativeName>
</protein>
<dbReference type="EC" id="4.2.3.5" evidence="3 11"/>
<name>A0A941JTU7_9CHRO</name>
<dbReference type="PROSITE" id="PS00788">
    <property type="entry name" value="CHORISMATE_SYNTHASE_2"/>
    <property type="match status" value="1"/>
</dbReference>
<keyword evidence="5 11" id="KW-0285">Flavoprotein</keyword>
<evidence type="ECO:0000256" key="9">
    <source>
        <dbReference type="ARBA" id="ARBA00023141"/>
    </source>
</evidence>
<comment type="cofactor">
    <cofactor evidence="11 12">
        <name>FMNH2</name>
        <dbReference type="ChEBI" id="CHEBI:57618"/>
    </cofactor>
    <text evidence="11 12">Reduced FMN (FMNH(2)).</text>
</comment>
<dbReference type="InterPro" id="IPR035904">
    <property type="entry name" value="Chorismate_synth_AroC_sf"/>
</dbReference>
<comment type="caution">
    <text evidence="11">Lacks conserved residue(s) required for the propagation of feature annotation.</text>
</comment>
<dbReference type="SUPFAM" id="SSF103263">
    <property type="entry name" value="Chorismate synthase, AroC"/>
    <property type="match status" value="1"/>
</dbReference>
<keyword evidence="9 11" id="KW-0057">Aromatic amino acid biosynthesis</keyword>
<evidence type="ECO:0000313" key="14">
    <source>
        <dbReference type="Proteomes" id="UP000767446"/>
    </source>
</evidence>
<dbReference type="EMBL" id="JADQBC010000128">
    <property type="protein sequence ID" value="MBR8829362.1"/>
    <property type="molecule type" value="Genomic_DNA"/>
</dbReference>
<dbReference type="AlphaFoldDB" id="A0A941JTU7"/>
<dbReference type="NCBIfam" id="TIGR00033">
    <property type="entry name" value="aroC"/>
    <property type="match status" value="1"/>
</dbReference>
<dbReference type="GO" id="GO:0008652">
    <property type="term" value="P:amino acid biosynthetic process"/>
    <property type="evidence" value="ECO:0007669"/>
    <property type="project" value="UniProtKB-KW"/>
</dbReference>
<comment type="subunit">
    <text evidence="11">Homotetramer.</text>
</comment>
<evidence type="ECO:0000256" key="10">
    <source>
        <dbReference type="ARBA" id="ARBA00023239"/>
    </source>
</evidence>
<dbReference type="GO" id="GO:0004107">
    <property type="term" value="F:chorismate synthase activity"/>
    <property type="evidence" value="ECO:0007669"/>
    <property type="project" value="UniProtKB-UniRule"/>
</dbReference>
<organism evidence="13 14">
    <name type="scientific">Gomphosphaeria aponina SAG 52.96 = DSM 107014</name>
    <dbReference type="NCBI Taxonomy" id="1521640"/>
    <lineage>
        <taxon>Bacteria</taxon>
        <taxon>Bacillati</taxon>
        <taxon>Cyanobacteriota</taxon>
        <taxon>Cyanophyceae</taxon>
        <taxon>Oscillatoriophycideae</taxon>
        <taxon>Chroococcales</taxon>
        <taxon>Gomphosphaeriaceae</taxon>
        <taxon>Gomphosphaeria</taxon>
    </lineage>
</organism>
<dbReference type="Gene3D" id="3.60.150.10">
    <property type="entry name" value="Chorismate synthase AroC"/>
    <property type="match status" value="1"/>
</dbReference>
<dbReference type="GO" id="GO:0009073">
    <property type="term" value="P:aromatic amino acid family biosynthetic process"/>
    <property type="evidence" value="ECO:0007669"/>
    <property type="project" value="UniProtKB-KW"/>
</dbReference>
<evidence type="ECO:0000256" key="2">
    <source>
        <dbReference type="ARBA" id="ARBA00008014"/>
    </source>
</evidence>
<reference evidence="13" key="1">
    <citation type="submission" date="2021-02" db="EMBL/GenBank/DDBJ databases">
        <title>Metagenome analyses of Stigonema ocellatum DSM 106950, Chlorogloea purpurea SAG 13.99 and Gomphosphaeria aponina DSM 107014.</title>
        <authorList>
            <person name="Marter P."/>
            <person name="Huang S."/>
        </authorList>
    </citation>
    <scope>NUCLEOTIDE SEQUENCE</scope>
    <source>
        <strain evidence="13">JP213</strain>
    </source>
</reference>
<sequence>MGNTFGHLFRITTFGESHGGGVGVVIDGCPPKLEISPGEIQFELDRRRPGQSKITTPRQETDTCEIISGVFEGKTLGTPIAILVRNKDARSQDYNEMAVKYRPSHGDATYEAKYGIRNWQGGGRSSARETIGRVAAGAIAKKILKQVAGVEIIAYVKQIKDIQAIIDPNTVTLEQVESNIVRCPNPDYAEKMIELIDQTLREKDSIGGIVECVARNVPAGLGEPVFDKLEADLAKGVMSLPATKGFEIGSGFAGTELTGSQHNDAYYLDESGRTRTVTNRSGGIQGGISNGENLVIRAAFKPTATIGKEQKTVTNTGEETTLAAKGRHDPCVLPRAVPMVEAMVALVLCDHLLRYQGQCGVL</sequence>
<feature type="binding site" evidence="11">
    <location>
        <begin position="301"/>
        <end position="305"/>
    </location>
    <ligand>
        <name>FMN</name>
        <dbReference type="ChEBI" id="CHEBI:58210"/>
    </ligand>
</feature>
<dbReference type="Pfam" id="PF01264">
    <property type="entry name" value="Chorismate_synt"/>
    <property type="match status" value="1"/>
</dbReference>
<dbReference type="InterPro" id="IPR000453">
    <property type="entry name" value="Chorismate_synth"/>
</dbReference>
<feature type="binding site" evidence="11">
    <location>
        <position position="47"/>
    </location>
    <ligand>
        <name>NADP(+)</name>
        <dbReference type="ChEBI" id="CHEBI:58349"/>
    </ligand>
</feature>
<evidence type="ECO:0000256" key="6">
    <source>
        <dbReference type="ARBA" id="ARBA00022643"/>
    </source>
</evidence>
<evidence type="ECO:0000256" key="3">
    <source>
        <dbReference type="ARBA" id="ARBA00013036"/>
    </source>
</evidence>
<feature type="binding site" evidence="11">
    <location>
        <position position="53"/>
    </location>
    <ligand>
        <name>NADP(+)</name>
        <dbReference type="ChEBI" id="CHEBI:58349"/>
    </ligand>
</feature>
<dbReference type="CDD" id="cd07304">
    <property type="entry name" value="Chorismate_synthase"/>
    <property type="match status" value="1"/>
</dbReference>
<dbReference type="PROSITE" id="PS00789">
    <property type="entry name" value="CHORISMATE_SYNTHASE_3"/>
    <property type="match status" value="1"/>
</dbReference>
<evidence type="ECO:0000256" key="7">
    <source>
        <dbReference type="ARBA" id="ARBA00022827"/>
    </source>
</evidence>
<evidence type="ECO:0000256" key="5">
    <source>
        <dbReference type="ARBA" id="ARBA00022630"/>
    </source>
</evidence>
<comment type="similarity">
    <text evidence="2 11 12">Belongs to the chorismate synthase family.</text>
</comment>
<dbReference type="PIRSF" id="PIRSF001456">
    <property type="entry name" value="Chorismate_synth"/>
    <property type="match status" value="1"/>
</dbReference>
<comment type="pathway">
    <text evidence="1 11 12">Metabolic intermediate biosynthesis; chorismate biosynthesis; chorismate from D-erythrose 4-phosphate and phosphoenolpyruvate: step 7/7.</text>
</comment>
<comment type="function">
    <text evidence="11">Catalyzes the anti-1,4-elimination of the C-3 phosphate and the C-6 proR hydrogen from 5-enolpyruvylshikimate-3-phosphate (EPSP) to yield chorismate, which is the branch point compound that serves as the starting substrate for the three terminal pathways of aromatic amino acid biosynthesis. This reaction introduces a second double bond into the aromatic ring system.</text>
</comment>
<accession>A0A941JTU7</accession>
<evidence type="ECO:0000313" key="13">
    <source>
        <dbReference type="EMBL" id="MBR8829362.1"/>
    </source>
</evidence>
<keyword evidence="8 11" id="KW-0521">NADP</keyword>
<dbReference type="GO" id="GO:0005829">
    <property type="term" value="C:cytosol"/>
    <property type="evidence" value="ECO:0007669"/>
    <property type="project" value="TreeGrafter"/>
</dbReference>
<feature type="binding site" evidence="11">
    <location>
        <position position="286"/>
    </location>
    <ligand>
        <name>FMN</name>
        <dbReference type="ChEBI" id="CHEBI:58210"/>
    </ligand>
</feature>
<dbReference type="FunFam" id="3.60.150.10:FF:000003">
    <property type="entry name" value="Chorismate synthase"/>
    <property type="match status" value="1"/>
</dbReference>
<dbReference type="PANTHER" id="PTHR21085:SF0">
    <property type="entry name" value="CHORISMATE SYNTHASE"/>
    <property type="match status" value="1"/>
</dbReference>
<dbReference type="GO" id="GO:0010181">
    <property type="term" value="F:FMN binding"/>
    <property type="evidence" value="ECO:0007669"/>
    <property type="project" value="TreeGrafter"/>
</dbReference>
<keyword evidence="6 11" id="KW-0288">FMN</keyword>
<proteinExistence type="inferred from homology"/>
<evidence type="ECO:0000256" key="1">
    <source>
        <dbReference type="ARBA" id="ARBA00005044"/>
    </source>
</evidence>
<keyword evidence="7 11" id="KW-0274">FAD</keyword>
<evidence type="ECO:0000256" key="11">
    <source>
        <dbReference type="HAMAP-Rule" id="MF_00300"/>
    </source>
</evidence>
<comment type="catalytic activity">
    <reaction evidence="11 12">
        <text>5-O-(1-carboxyvinyl)-3-phosphoshikimate = chorismate + phosphate</text>
        <dbReference type="Rhea" id="RHEA:21020"/>
        <dbReference type="ChEBI" id="CHEBI:29748"/>
        <dbReference type="ChEBI" id="CHEBI:43474"/>
        <dbReference type="ChEBI" id="CHEBI:57701"/>
        <dbReference type="EC" id="4.2.3.5"/>
    </reaction>
</comment>
<evidence type="ECO:0000256" key="12">
    <source>
        <dbReference type="RuleBase" id="RU000605"/>
    </source>
</evidence>
<feature type="binding site" evidence="11">
    <location>
        <begin position="124"/>
        <end position="126"/>
    </location>
    <ligand>
        <name>FMN</name>
        <dbReference type="ChEBI" id="CHEBI:58210"/>
    </ligand>
</feature>
<dbReference type="InterPro" id="IPR020541">
    <property type="entry name" value="Chorismate_synthase_CS"/>
</dbReference>
<evidence type="ECO:0000256" key="4">
    <source>
        <dbReference type="ARBA" id="ARBA00022605"/>
    </source>
</evidence>
<gene>
    <name evidence="11 13" type="primary">aroC</name>
    <name evidence="13" type="ORF">DSM107014_15935</name>
</gene>
<dbReference type="HAMAP" id="MF_00300">
    <property type="entry name" value="Chorismate_synth"/>
    <property type="match status" value="1"/>
</dbReference>
<dbReference type="PANTHER" id="PTHR21085">
    <property type="entry name" value="CHORISMATE SYNTHASE"/>
    <property type="match status" value="1"/>
</dbReference>
<dbReference type="Proteomes" id="UP000767446">
    <property type="component" value="Unassembled WGS sequence"/>
</dbReference>
<dbReference type="GO" id="GO:0009423">
    <property type="term" value="P:chorismate biosynthetic process"/>
    <property type="evidence" value="ECO:0007669"/>
    <property type="project" value="UniProtKB-UniRule"/>
</dbReference>